<reference evidence="4 5" key="1">
    <citation type="submission" date="2023-07" db="EMBL/GenBank/DDBJ databases">
        <title>Genomic Encyclopedia of Type Strains, Phase IV (KMG-IV): sequencing the most valuable type-strain genomes for metagenomic binning, comparative biology and taxonomic classification.</title>
        <authorList>
            <person name="Goeker M."/>
        </authorList>
    </citation>
    <scope>NUCLEOTIDE SEQUENCE [LARGE SCALE GENOMIC DNA]</scope>
    <source>
        <strain evidence="4 5">B1-1</strain>
    </source>
</reference>
<protein>
    <submittedName>
        <fullName evidence="4">D-galactose 1-dehydrogenase</fullName>
        <ecNumber evidence="4">1.1.1.48</ecNumber>
    </submittedName>
</protein>
<sequence length="312" mass="34628">MTKRKIAIIGLGKIAQDQHLPVIDKSDSFELVAVTSQRGLTHRGVPTFKTPAEMYRAIPDLEAVSICTPPDVRHGFAIEALDAGKDLLLEKPTAATLAEAADIAAHAKKRGRVIFATWHSQFNPAVDEATALLAGAGVKSLRIEWREDVRKWHPGQDWVWEPGGFGVFDPGINALSIFVKILPFTPFVKSAELTYPANRQTPIGVKVAFSGTDPDSPALSADFDWREQGDEKWHIEIESKGGHKLRLFRGGASLSVDGHVTVEQPSEEYERIYERFAELLDRRESDYDTSPLQLVGDAMMVGRRLTTDPFDW</sequence>
<evidence type="ECO:0000256" key="2">
    <source>
        <dbReference type="ARBA" id="ARBA00023002"/>
    </source>
</evidence>
<dbReference type="GO" id="GO:0019151">
    <property type="term" value="F:galactose 1-dehydrogenase activity"/>
    <property type="evidence" value="ECO:0007669"/>
    <property type="project" value="UniProtKB-EC"/>
</dbReference>
<keyword evidence="5" id="KW-1185">Reference proteome</keyword>
<dbReference type="PANTHER" id="PTHR43708:SF5">
    <property type="entry name" value="CONSERVED EXPRESSED OXIDOREDUCTASE (EUROFUNG)-RELATED"/>
    <property type="match status" value="1"/>
</dbReference>
<organism evidence="4 5">
    <name type="scientific">Kaistia geumhonensis</name>
    <dbReference type="NCBI Taxonomy" id="410839"/>
    <lineage>
        <taxon>Bacteria</taxon>
        <taxon>Pseudomonadati</taxon>
        <taxon>Pseudomonadota</taxon>
        <taxon>Alphaproteobacteria</taxon>
        <taxon>Hyphomicrobiales</taxon>
        <taxon>Kaistiaceae</taxon>
        <taxon>Kaistia</taxon>
    </lineage>
</organism>
<comment type="similarity">
    <text evidence="1">Belongs to the Gfo/Idh/MocA family.</text>
</comment>
<dbReference type="RefSeq" id="WP_266278553.1">
    <property type="nucleotide sequence ID" value="NZ_JAPKNF010000001.1"/>
</dbReference>
<dbReference type="InterPro" id="IPR000683">
    <property type="entry name" value="Gfo/Idh/MocA-like_OxRdtase_N"/>
</dbReference>
<keyword evidence="2 4" id="KW-0560">Oxidoreductase</keyword>
<evidence type="ECO:0000313" key="4">
    <source>
        <dbReference type="EMBL" id="MDQ0517277.1"/>
    </source>
</evidence>
<dbReference type="InterPro" id="IPR051317">
    <property type="entry name" value="Gfo/Idh/MocA_oxidoreduct"/>
</dbReference>
<dbReference type="Gene3D" id="3.30.360.10">
    <property type="entry name" value="Dihydrodipicolinate Reductase, domain 2"/>
    <property type="match status" value="1"/>
</dbReference>
<proteinExistence type="inferred from homology"/>
<evidence type="ECO:0000259" key="3">
    <source>
        <dbReference type="Pfam" id="PF01408"/>
    </source>
</evidence>
<gene>
    <name evidence="4" type="ORF">QO015_002890</name>
</gene>
<name>A0ABU0M8M9_9HYPH</name>
<dbReference type="Gene3D" id="3.40.50.720">
    <property type="entry name" value="NAD(P)-binding Rossmann-like Domain"/>
    <property type="match status" value="1"/>
</dbReference>
<evidence type="ECO:0000313" key="5">
    <source>
        <dbReference type="Proteomes" id="UP001223743"/>
    </source>
</evidence>
<evidence type="ECO:0000256" key="1">
    <source>
        <dbReference type="ARBA" id="ARBA00010928"/>
    </source>
</evidence>
<dbReference type="InterPro" id="IPR036291">
    <property type="entry name" value="NAD(P)-bd_dom_sf"/>
</dbReference>
<dbReference type="Proteomes" id="UP001223743">
    <property type="component" value="Unassembled WGS sequence"/>
</dbReference>
<dbReference type="EMBL" id="JAUSWJ010000001">
    <property type="protein sequence ID" value="MDQ0517277.1"/>
    <property type="molecule type" value="Genomic_DNA"/>
</dbReference>
<dbReference type="EC" id="1.1.1.48" evidence="4"/>
<dbReference type="SUPFAM" id="SSF51735">
    <property type="entry name" value="NAD(P)-binding Rossmann-fold domains"/>
    <property type="match status" value="1"/>
</dbReference>
<dbReference type="Pfam" id="PF01408">
    <property type="entry name" value="GFO_IDH_MocA"/>
    <property type="match status" value="1"/>
</dbReference>
<comment type="caution">
    <text evidence="4">The sequence shown here is derived from an EMBL/GenBank/DDBJ whole genome shotgun (WGS) entry which is preliminary data.</text>
</comment>
<dbReference type="PANTHER" id="PTHR43708">
    <property type="entry name" value="CONSERVED EXPRESSED OXIDOREDUCTASE (EUROFUNG)"/>
    <property type="match status" value="1"/>
</dbReference>
<accession>A0ABU0M8M9</accession>
<feature type="domain" description="Gfo/Idh/MocA-like oxidoreductase N-terminal" evidence="3">
    <location>
        <begin position="5"/>
        <end position="115"/>
    </location>
</feature>